<dbReference type="PANTHER" id="PTHR43224">
    <property type="entry name" value="AMIDINOTRANSFERASE"/>
    <property type="match status" value="1"/>
</dbReference>
<dbReference type="AlphaFoldDB" id="A0A2A4T8N0"/>
<evidence type="ECO:0000256" key="1">
    <source>
        <dbReference type="SAM" id="Coils"/>
    </source>
</evidence>
<keyword evidence="2" id="KW-0808">Transferase</keyword>
<gene>
    <name evidence="2" type="ORF">COB67_03595</name>
</gene>
<dbReference type="Pfam" id="PF19420">
    <property type="entry name" value="DDAH_eukar"/>
    <property type="match status" value="1"/>
</dbReference>
<evidence type="ECO:0000313" key="2">
    <source>
        <dbReference type="EMBL" id="PCI29701.1"/>
    </source>
</evidence>
<reference evidence="3" key="1">
    <citation type="submission" date="2017-08" db="EMBL/GenBank/DDBJ databases">
        <title>A dynamic microbial community with high functional redundancy inhabits the cold, oxic subseafloor aquifer.</title>
        <authorList>
            <person name="Tully B.J."/>
            <person name="Wheat C.G."/>
            <person name="Glazer B.T."/>
            <person name="Huber J.A."/>
        </authorList>
    </citation>
    <scope>NUCLEOTIDE SEQUENCE [LARGE SCALE GENOMIC DNA]</scope>
</reference>
<accession>A0A2A4T8N0</accession>
<dbReference type="PANTHER" id="PTHR43224:SF1">
    <property type="entry name" value="AMIDINOTRANSFERASE"/>
    <property type="match status" value="1"/>
</dbReference>
<organism evidence="2 3">
    <name type="scientific">SAR324 cluster bacterium</name>
    <dbReference type="NCBI Taxonomy" id="2024889"/>
    <lineage>
        <taxon>Bacteria</taxon>
        <taxon>Deltaproteobacteria</taxon>
        <taxon>SAR324 cluster</taxon>
    </lineage>
</organism>
<evidence type="ECO:0000313" key="3">
    <source>
        <dbReference type="Proteomes" id="UP000218113"/>
    </source>
</evidence>
<dbReference type="Proteomes" id="UP000218113">
    <property type="component" value="Unassembled WGS sequence"/>
</dbReference>
<proteinExistence type="predicted"/>
<dbReference type="PIRSF" id="PIRSF028188">
    <property type="entry name" value="Amdntrnsf_FN0238"/>
    <property type="match status" value="1"/>
</dbReference>
<keyword evidence="1" id="KW-0175">Coiled coil</keyword>
<sequence>MSSSSIQNANAILMVRPWDFKYNEQTAGDNEFQQRPGIELQDKVHQLVMNEFALMEQSLRREGVKVLVLEKNHTLLETPDAVFPNNWFSTGADGSVLVYPMLAENRNQERRIEDVEQLLVEHDFQIRNLLYIGRPNEPKWILEGTGAMIIDHRRGQVFAARSERCHERQFENFITTRGYEQGFLFDTLGSSGKPIYHTNVMMSIGDGFAVICSECFADKAELKQVLDNLSEDREIIEISISQMEQQFCGNILQIRNEKGEPLIAMSRSAFEGFTSRQKDILEKQGKILAMDVNTIEIIGGGSVRCMMAEIFLPSDSI</sequence>
<name>A0A2A4T8N0_9DELT</name>
<dbReference type="GO" id="GO:0016740">
    <property type="term" value="F:transferase activity"/>
    <property type="evidence" value="ECO:0007669"/>
    <property type="project" value="UniProtKB-KW"/>
</dbReference>
<dbReference type="Gene3D" id="3.75.10.10">
    <property type="entry name" value="L-arginine/glycine Amidinotransferase, Chain A"/>
    <property type="match status" value="1"/>
</dbReference>
<feature type="coiled-coil region" evidence="1">
    <location>
        <begin position="219"/>
        <end position="246"/>
    </location>
</feature>
<dbReference type="InterPro" id="IPR014541">
    <property type="entry name" value="Amdntrnsf_FN0238"/>
</dbReference>
<dbReference type="EMBL" id="NVSR01000011">
    <property type="protein sequence ID" value="PCI29701.1"/>
    <property type="molecule type" value="Genomic_DNA"/>
</dbReference>
<protein>
    <submittedName>
        <fullName evidence="2">Amidinotransferase</fullName>
    </submittedName>
</protein>
<dbReference type="SUPFAM" id="SSF55909">
    <property type="entry name" value="Pentein"/>
    <property type="match status" value="1"/>
</dbReference>
<comment type="caution">
    <text evidence="2">The sequence shown here is derived from an EMBL/GenBank/DDBJ whole genome shotgun (WGS) entry which is preliminary data.</text>
</comment>